<dbReference type="SUPFAM" id="SSF48403">
    <property type="entry name" value="Ankyrin repeat"/>
    <property type="match status" value="1"/>
</dbReference>
<dbReference type="FunFam" id="1.10.150.50:FF:000028">
    <property type="entry name" value="caskin-2 isoform X2"/>
    <property type="match status" value="1"/>
</dbReference>
<dbReference type="SMART" id="SM00326">
    <property type="entry name" value="SH3"/>
    <property type="match status" value="1"/>
</dbReference>
<feature type="compositionally biased region" description="Acidic residues" evidence="11">
    <location>
        <begin position="729"/>
        <end position="738"/>
    </location>
</feature>
<feature type="repeat" description="ANK" evidence="9">
    <location>
        <begin position="40"/>
        <end position="72"/>
    </location>
</feature>
<dbReference type="InterPro" id="IPR033635">
    <property type="entry name" value="ANKS1/Caskin"/>
</dbReference>
<reference evidence="14" key="2">
    <citation type="submission" date="2025-09" db="UniProtKB">
        <authorList>
            <consortium name="Ensembl"/>
        </authorList>
    </citation>
    <scope>IDENTIFICATION</scope>
</reference>
<gene>
    <name evidence="14" type="primary">LOC127356407</name>
</gene>
<dbReference type="SMART" id="SM00248">
    <property type="entry name" value="ANK"/>
    <property type="match status" value="6"/>
</dbReference>
<dbReference type="InterPro" id="IPR032117">
    <property type="entry name" value="Caskin_C"/>
</dbReference>
<feature type="region of interest" description="Disordered" evidence="11">
    <location>
        <begin position="1082"/>
        <end position="1108"/>
    </location>
</feature>
<feature type="compositionally biased region" description="Pro residues" evidence="11">
    <location>
        <begin position="1095"/>
        <end position="1106"/>
    </location>
</feature>
<name>A0A8C4GFI9_DICLA</name>
<evidence type="ECO:0000256" key="5">
    <source>
        <dbReference type="ARBA" id="ARBA00022737"/>
    </source>
</evidence>
<dbReference type="InterPro" id="IPR036028">
    <property type="entry name" value="SH3-like_dom_sf"/>
</dbReference>
<dbReference type="GO" id="GO:0005737">
    <property type="term" value="C:cytoplasm"/>
    <property type="evidence" value="ECO:0007669"/>
    <property type="project" value="UniProtKB-SubCell"/>
</dbReference>
<dbReference type="PANTHER" id="PTHR24174">
    <property type="entry name" value="ANKYRIN REPEAT AND STERILE ALPHA MOTIF DOMAIN-CONTAINING PROTEIN 1"/>
    <property type="match status" value="1"/>
</dbReference>
<dbReference type="Pfam" id="PF16632">
    <property type="entry name" value="Caskin-tail"/>
    <property type="match status" value="1"/>
</dbReference>
<dbReference type="InterPro" id="IPR001452">
    <property type="entry name" value="SH3_domain"/>
</dbReference>
<feature type="region of interest" description="Disordered" evidence="11">
    <location>
        <begin position="306"/>
        <end position="353"/>
    </location>
</feature>
<dbReference type="PROSITE" id="PS50088">
    <property type="entry name" value="ANK_REPEAT"/>
    <property type="match status" value="5"/>
</dbReference>
<feature type="repeat" description="ANK" evidence="9">
    <location>
        <begin position="7"/>
        <end position="39"/>
    </location>
</feature>
<dbReference type="Pfam" id="PF12796">
    <property type="entry name" value="Ank_2"/>
    <property type="match status" value="3"/>
</dbReference>
<feature type="compositionally biased region" description="Polar residues" evidence="11">
    <location>
        <begin position="331"/>
        <end position="345"/>
    </location>
</feature>
<feature type="compositionally biased region" description="Low complexity" evidence="11">
    <location>
        <begin position="990"/>
        <end position="1011"/>
    </location>
</feature>
<feature type="region of interest" description="Disordered" evidence="11">
    <location>
        <begin position="586"/>
        <end position="646"/>
    </location>
</feature>
<dbReference type="InterPro" id="IPR035499">
    <property type="entry name" value="Caskin2_SH3"/>
</dbReference>
<evidence type="ECO:0000256" key="7">
    <source>
        <dbReference type="ARBA" id="ARBA00064417"/>
    </source>
</evidence>
<feature type="domain" description="SH3" evidence="12">
    <location>
        <begin position="240"/>
        <end position="306"/>
    </location>
</feature>
<reference evidence="14" key="1">
    <citation type="submission" date="2025-08" db="UniProtKB">
        <authorList>
            <consortium name="Ensembl"/>
        </authorList>
    </citation>
    <scope>IDENTIFICATION</scope>
</reference>
<dbReference type="PROSITE" id="PS50002">
    <property type="entry name" value="SH3"/>
    <property type="match status" value="1"/>
</dbReference>
<keyword evidence="6 9" id="KW-0040">ANK repeat</keyword>
<dbReference type="Pfam" id="PF00536">
    <property type="entry name" value="SAM_1"/>
    <property type="match status" value="2"/>
</dbReference>
<accession>A0A8C4GFI9</accession>
<feature type="compositionally biased region" description="Low complexity" evidence="11">
    <location>
        <begin position="1082"/>
        <end position="1094"/>
    </location>
</feature>
<feature type="compositionally biased region" description="Low complexity" evidence="11">
    <location>
        <begin position="796"/>
        <end position="823"/>
    </location>
</feature>
<keyword evidence="3" id="KW-0963">Cytoplasm</keyword>
<dbReference type="InterPro" id="IPR001660">
    <property type="entry name" value="SAM"/>
</dbReference>
<proteinExistence type="predicted"/>
<dbReference type="PRINTS" id="PR01415">
    <property type="entry name" value="ANKYRIN"/>
</dbReference>
<feature type="compositionally biased region" description="Polar residues" evidence="11">
    <location>
        <begin position="741"/>
        <end position="750"/>
    </location>
</feature>
<feature type="repeat" description="ANK" evidence="9">
    <location>
        <begin position="73"/>
        <end position="105"/>
    </location>
</feature>
<dbReference type="InterPro" id="IPR032232">
    <property type="entry name" value="Caskin1-CID"/>
</dbReference>
<keyword evidence="2 10" id="KW-0728">SH3 domain</keyword>
<dbReference type="PANTHER" id="PTHR24174:SF18">
    <property type="entry name" value="CASKIN-2"/>
    <property type="match status" value="1"/>
</dbReference>
<feature type="compositionally biased region" description="Polar residues" evidence="11">
    <location>
        <begin position="767"/>
        <end position="779"/>
    </location>
</feature>
<evidence type="ECO:0000313" key="15">
    <source>
        <dbReference type="Proteomes" id="UP000694389"/>
    </source>
</evidence>
<feature type="region of interest" description="Disordered" evidence="11">
    <location>
        <begin position="692"/>
        <end position="1045"/>
    </location>
</feature>
<protein>
    <recommendedName>
        <fullName evidence="8">Caskin-2</fullName>
    </recommendedName>
</protein>
<comment type="subcellular location">
    <subcellularLocation>
        <location evidence="1">Cytoplasm</location>
    </subcellularLocation>
</comment>
<evidence type="ECO:0000259" key="12">
    <source>
        <dbReference type="PROSITE" id="PS50002"/>
    </source>
</evidence>
<feature type="compositionally biased region" description="Basic and acidic residues" evidence="11">
    <location>
        <begin position="891"/>
        <end position="909"/>
    </location>
</feature>
<feature type="domain" description="SAM" evidence="13">
    <location>
        <begin position="444"/>
        <end position="508"/>
    </location>
</feature>
<dbReference type="AlphaFoldDB" id="A0A8C4GFI9"/>
<dbReference type="FunFam" id="1.25.40.20:FF:000042">
    <property type="entry name" value="caskin-2 isoform X2"/>
    <property type="match status" value="1"/>
</dbReference>
<dbReference type="Pfam" id="PF07653">
    <property type="entry name" value="SH3_2"/>
    <property type="match status" value="1"/>
</dbReference>
<feature type="compositionally biased region" description="Low complexity" evidence="11">
    <location>
        <begin position="670"/>
        <end position="681"/>
    </location>
</feature>
<evidence type="ECO:0000256" key="11">
    <source>
        <dbReference type="SAM" id="MobiDB-lite"/>
    </source>
</evidence>
<dbReference type="PROSITE" id="PS50297">
    <property type="entry name" value="ANK_REP_REGION"/>
    <property type="match status" value="4"/>
</dbReference>
<dbReference type="Pfam" id="PF16600">
    <property type="entry name" value="Caskin1-CID"/>
    <property type="match status" value="1"/>
</dbReference>
<dbReference type="FunFam" id="1.10.150.50:FF:000032">
    <property type="entry name" value="caskin-1 isoform X1"/>
    <property type="match status" value="1"/>
</dbReference>
<keyword evidence="5" id="KW-0677">Repeat</keyword>
<evidence type="ECO:0000256" key="3">
    <source>
        <dbReference type="ARBA" id="ARBA00022490"/>
    </source>
</evidence>
<feature type="domain" description="SAM" evidence="13">
    <location>
        <begin position="375"/>
        <end position="438"/>
    </location>
</feature>
<dbReference type="InterPro" id="IPR013761">
    <property type="entry name" value="SAM/pointed_sf"/>
</dbReference>
<organism evidence="14 15">
    <name type="scientific">Dicentrarchus labrax</name>
    <name type="common">European seabass</name>
    <name type="synonym">Morone labrax</name>
    <dbReference type="NCBI Taxonomy" id="13489"/>
    <lineage>
        <taxon>Eukaryota</taxon>
        <taxon>Metazoa</taxon>
        <taxon>Chordata</taxon>
        <taxon>Craniata</taxon>
        <taxon>Vertebrata</taxon>
        <taxon>Euteleostomi</taxon>
        <taxon>Actinopterygii</taxon>
        <taxon>Neopterygii</taxon>
        <taxon>Teleostei</taxon>
        <taxon>Neoteleostei</taxon>
        <taxon>Acanthomorphata</taxon>
        <taxon>Eupercaria</taxon>
        <taxon>Moronidae</taxon>
        <taxon>Dicentrarchus</taxon>
    </lineage>
</organism>
<dbReference type="SMART" id="SM00454">
    <property type="entry name" value="SAM"/>
    <property type="match status" value="2"/>
</dbReference>
<dbReference type="GeneTree" id="ENSGT00940000158256"/>
<dbReference type="InterPro" id="IPR035497">
    <property type="entry name" value="Caskin1/2_SAM_1"/>
</dbReference>
<evidence type="ECO:0000256" key="2">
    <source>
        <dbReference type="ARBA" id="ARBA00022443"/>
    </source>
</evidence>
<evidence type="ECO:0000313" key="14">
    <source>
        <dbReference type="Ensembl" id="ENSDLAP00005005026.2"/>
    </source>
</evidence>
<dbReference type="Pfam" id="PF16907">
    <property type="entry name" value="Caskin-Pro-rich"/>
    <property type="match status" value="1"/>
</dbReference>
<feature type="compositionally biased region" description="Polar residues" evidence="11">
    <location>
        <begin position="586"/>
        <end position="622"/>
    </location>
</feature>
<feature type="repeat" description="ANK" evidence="9">
    <location>
        <begin position="179"/>
        <end position="211"/>
    </location>
</feature>
<dbReference type="InterPro" id="IPR002110">
    <property type="entry name" value="Ankyrin_rpt"/>
</dbReference>
<dbReference type="InterPro" id="IPR035498">
    <property type="entry name" value="Caskin1/2_SAM_2"/>
</dbReference>
<dbReference type="Ensembl" id="ENSDLAT00005005184.2">
    <property type="protein sequence ID" value="ENSDLAP00005005026.2"/>
    <property type="gene ID" value="ENSDLAG00005002128.2"/>
</dbReference>
<dbReference type="CDD" id="cd09498">
    <property type="entry name" value="SAM_caskin1_2_repeat2"/>
    <property type="match status" value="1"/>
</dbReference>
<evidence type="ECO:0000256" key="6">
    <source>
        <dbReference type="ARBA" id="ARBA00023043"/>
    </source>
</evidence>
<evidence type="ECO:0000256" key="8">
    <source>
        <dbReference type="ARBA" id="ARBA00073385"/>
    </source>
</evidence>
<keyword evidence="4" id="KW-0597">Phosphoprotein</keyword>
<dbReference type="InterPro" id="IPR036770">
    <property type="entry name" value="Ankyrin_rpt-contain_sf"/>
</dbReference>
<keyword evidence="15" id="KW-1185">Reference proteome</keyword>
<dbReference type="SUPFAM" id="SSF47769">
    <property type="entry name" value="SAM/Pointed domain"/>
    <property type="match status" value="2"/>
</dbReference>
<dbReference type="CDD" id="cd12063">
    <property type="entry name" value="SH3_Caskin2"/>
    <property type="match status" value="1"/>
</dbReference>
<feature type="repeat" description="ANK" evidence="9">
    <location>
        <begin position="147"/>
        <end position="179"/>
    </location>
</feature>
<dbReference type="FunFam" id="2.30.30.40:FF:000062">
    <property type="entry name" value="caskin-2 isoform X1"/>
    <property type="match status" value="1"/>
</dbReference>
<feature type="compositionally biased region" description="Low complexity" evidence="11">
    <location>
        <begin position="314"/>
        <end position="330"/>
    </location>
</feature>
<evidence type="ECO:0000256" key="10">
    <source>
        <dbReference type="PROSITE-ProRule" id="PRU00192"/>
    </source>
</evidence>
<sequence>ETSDSCFQFSALHHAALTGTTELLSALLEAQATVDVKDSNGMRPLHYAAWQGKAESVLMLLRSGASVNGVSLDGHIPLHLAAQYGHYEVSEMLLQHQSNPCLVNKAKKTPLDLACEFGRVQVAQLLLSSNMVVALLEGERKEPTDSAFTTPLHLAARNGHKEIIRLLLKAGIDINKTTKSGTALHEASLYGKTEVVRLLLDAGVDVNIRNTYNQTALDIVNQFTTSHASRDIKQLLRDATGVLQVRALKDYWNLHDPTALNIRAGDVIMVLEQHVDGRWKGHIHDTQRGTDRVGFFPPSIVEVISRRNAGDRNSVGSTGSVGSTRSAGSGQSTESNNAPNGLQHNTGHHDNANKVQSDRCFSQQFVRPQQLLEGKDAEAIYQWLSEFQLEQYTGNFISAGYDVPTISRMTPEDLTAIGVTKPGHRKKISIEINNLNIPEWLPEYIPSDLGEWLSAIGLPQYHKKLSENGYDSISIVKDLTWEDLQEIGITKLGHQKKLMLAVKKLCDIQRAILQAESGQGTLRRKGPGALHLVTIEPPDTTGECSSPHTPKMLTFQDSELSAELQTAMSSHYGGCEEGFAIKNAVGMSQSQESIDTRSRGSGRSQEPPTASITPHSWSQESLDGSPAKERNLPEGWDQRPLQQQPLPKQVPLGTATVFKYPAIPAKPKLSGSRGPSPHGSPALKGFSYLHSQCGSTDLSSSSRLEGHSMTLTPPKKRAQSMTRYALSDGEPDEDDDDSAFPSGNLSSYATLTRKPGRSQLARLQLSPEKNGNVGRSQSFAVRARKKGPPPPPPKRLSSVSSTTSGELSDSSTTSSAGGAVTDSPVSVRSIAASLEGRTEMKNPPGPKPDLIQQELPPPSLNPAGQEPREAAGVRRRVQSEYIPTQTSSSTEPDRGVKSDSEEEESKGRGLEGSSSPQNSSSECIPFAEEGNLTIKQRPKAPGPPRAEAVLEPPEKPAAKNLEVPEFNLKESDTVKRRHKPKDREQGGGSPSREGAAESESGSSRPPSQSQEVSLRISEASLERPASPATGSPIKPPLSPKPPAVAPKPVRHSLLVGILPAVVSSAAGPSSPSVTVSGVQSVAFSSPSSPAHWPLAPAPAPAPPAPQSPSLTAAMPHVCVVGPGLIPESSCGTEVVQQRLDHTSTSLEAALMAVERKLNLEDNSDSGPNTVKSAGTILDDIGNMFDDLADQLDAMLD</sequence>
<dbReference type="PROSITE" id="PS50105">
    <property type="entry name" value="SAM_DOMAIN"/>
    <property type="match status" value="2"/>
</dbReference>
<evidence type="ECO:0000259" key="13">
    <source>
        <dbReference type="PROSITE" id="PS50105"/>
    </source>
</evidence>
<dbReference type="Gene3D" id="1.25.40.20">
    <property type="entry name" value="Ankyrin repeat-containing domain"/>
    <property type="match status" value="2"/>
</dbReference>
<feature type="compositionally biased region" description="Polar residues" evidence="11">
    <location>
        <begin position="881"/>
        <end position="890"/>
    </location>
</feature>
<dbReference type="SUPFAM" id="SSF50044">
    <property type="entry name" value="SH3-domain"/>
    <property type="match status" value="1"/>
</dbReference>
<comment type="subunit">
    <text evidence="7">May not bind CASK.</text>
</comment>
<feature type="compositionally biased region" description="Polar residues" evidence="11">
    <location>
        <begin position="692"/>
        <end position="703"/>
    </location>
</feature>
<evidence type="ECO:0000256" key="4">
    <source>
        <dbReference type="ARBA" id="ARBA00022553"/>
    </source>
</evidence>
<evidence type="ECO:0000256" key="1">
    <source>
        <dbReference type="ARBA" id="ARBA00004496"/>
    </source>
</evidence>
<dbReference type="CDD" id="cd09497">
    <property type="entry name" value="SAM_caskin1_2_repeat1"/>
    <property type="match status" value="1"/>
</dbReference>
<dbReference type="Gene3D" id="2.30.30.40">
    <property type="entry name" value="SH3 Domains"/>
    <property type="match status" value="1"/>
</dbReference>
<dbReference type="Gene3D" id="1.10.150.50">
    <property type="entry name" value="Transcription Factor, Ets-1"/>
    <property type="match status" value="2"/>
</dbReference>
<dbReference type="FunFam" id="1.25.40.20:FF:000053">
    <property type="entry name" value="caskin-2 isoform X1"/>
    <property type="match status" value="1"/>
</dbReference>
<feature type="compositionally biased region" description="Pro residues" evidence="11">
    <location>
        <begin position="1033"/>
        <end position="1045"/>
    </location>
</feature>
<feature type="region of interest" description="Disordered" evidence="11">
    <location>
        <begin position="666"/>
        <end position="685"/>
    </location>
</feature>
<evidence type="ECO:0000256" key="9">
    <source>
        <dbReference type="PROSITE-ProRule" id="PRU00023"/>
    </source>
</evidence>
<dbReference type="Proteomes" id="UP000694389">
    <property type="component" value="Unassembled WGS sequence"/>
</dbReference>